<name>A0A222Z341_9CAUD</name>
<evidence type="ECO:0000313" key="1">
    <source>
        <dbReference type="EMBL" id="ASR78216.1"/>
    </source>
</evidence>
<dbReference type="EMBL" id="MF288917">
    <property type="protein sequence ID" value="ASR78216.1"/>
    <property type="molecule type" value="Genomic_DNA"/>
</dbReference>
<sequence length="189" mass="22542">MTRHTRNRQLVEVNRRNPHKKLLVRQEMDSINVTMGSIYREPKVWDLDPNFHTVRVTQLRKTFRQGTFHYKTNKRLIDKRARLKAEHPRKKVQEVYEQLSNGKPYPLYIVENDDGTLHDLSMTYGTVTKTIYLYTYKQPHVSGNGNYFNRILGRTKYGERHYGIDSDLQQEYRGLYDSEGYRLVEVKGE</sequence>
<proteinExistence type="predicted"/>
<protein>
    <submittedName>
        <fullName evidence="1">Uncharacterized protein</fullName>
    </submittedName>
</protein>
<organism evidence="1 2">
    <name type="scientific">Bacillus phage PPIsBest</name>
    <dbReference type="NCBI Taxonomy" id="2024234"/>
    <lineage>
        <taxon>Viruses</taxon>
        <taxon>Duplodnaviria</taxon>
        <taxon>Heunggongvirae</taxon>
        <taxon>Uroviricota</taxon>
        <taxon>Caudoviricetes</taxon>
        <taxon>Herelleviridae</taxon>
        <taxon>Bastillevirinae</taxon>
        <taxon>Wphvirus</taxon>
        <taxon>Wphvirus hakuna</taxon>
    </lineage>
</organism>
<accession>A0A222Z341</accession>
<evidence type="ECO:0000313" key="2">
    <source>
        <dbReference type="Proteomes" id="UP000223841"/>
    </source>
</evidence>
<gene>
    <name evidence="1" type="ORF">PPISBEST_8</name>
</gene>
<reference evidence="1 2" key="1">
    <citation type="submission" date="2017-06" db="EMBL/GenBank/DDBJ databases">
        <authorList>
            <person name="Kim H.J."/>
            <person name="Triplett B.A."/>
        </authorList>
    </citation>
    <scope>NUCLEOTIDE SEQUENCE [LARGE SCALE GENOMIC DNA]</scope>
</reference>
<dbReference type="Proteomes" id="UP000223841">
    <property type="component" value="Segment"/>
</dbReference>